<dbReference type="PANTHER" id="PTHR10704">
    <property type="entry name" value="CARBOHYDRATE SULFOTRANSFERASE"/>
    <property type="match status" value="1"/>
</dbReference>
<keyword evidence="1" id="KW-1133">Transmembrane helix</keyword>
<dbReference type="GO" id="GO:0001517">
    <property type="term" value="F:N-acetylglucosamine 6-O-sulfotransferase activity"/>
    <property type="evidence" value="ECO:0007669"/>
    <property type="project" value="TreeGrafter"/>
</dbReference>
<dbReference type="EMBL" id="CAXKWB010011009">
    <property type="protein sequence ID" value="CAL4099769.1"/>
    <property type="molecule type" value="Genomic_DNA"/>
</dbReference>
<evidence type="ECO:0000313" key="4">
    <source>
        <dbReference type="Proteomes" id="UP001497623"/>
    </source>
</evidence>
<protein>
    <recommendedName>
        <fullName evidence="2">Sulfotransferase domain-containing protein</fullName>
    </recommendedName>
</protein>
<dbReference type="PANTHER" id="PTHR10704:SF44">
    <property type="entry name" value="LD35051P-RELATED"/>
    <property type="match status" value="1"/>
</dbReference>
<dbReference type="Pfam" id="PF00685">
    <property type="entry name" value="Sulfotransfer_1"/>
    <property type="match status" value="1"/>
</dbReference>
<dbReference type="InterPro" id="IPR051135">
    <property type="entry name" value="Gal/GlcNAc/GalNAc_ST"/>
</dbReference>
<comment type="caution">
    <text evidence="3">The sequence shown here is derived from an EMBL/GenBank/DDBJ whole genome shotgun (WGS) entry which is preliminary data.</text>
</comment>
<reference evidence="3 4" key="1">
    <citation type="submission" date="2024-05" db="EMBL/GenBank/DDBJ databases">
        <authorList>
            <person name="Wallberg A."/>
        </authorList>
    </citation>
    <scope>NUCLEOTIDE SEQUENCE [LARGE SCALE GENOMIC DNA]</scope>
</reference>
<keyword evidence="4" id="KW-1185">Reference proteome</keyword>
<evidence type="ECO:0000259" key="2">
    <source>
        <dbReference type="Pfam" id="PF00685"/>
    </source>
</evidence>
<dbReference type="GO" id="GO:0006790">
    <property type="term" value="P:sulfur compound metabolic process"/>
    <property type="evidence" value="ECO:0007669"/>
    <property type="project" value="TreeGrafter"/>
</dbReference>
<feature type="domain" description="Sulfotransferase" evidence="2">
    <location>
        <begin position="135"/>
        <end position="365"/>
    </location>
</feature>
<name>A0AAV2QSK7_MEGNR</name>
<feature type="transmembrane region" description="Helical" evidence="1">
    <location>
        <begin position="16"/>
        <end position="33"/>
    </location>
</feature>
<dbReference type="Proteomes" id="UP001497623">
    <property type="component" value="Unassembled WGS sequence"/>
</dbReference>
<dbReference type="SUPFAM" id="SSF52540">
    <property type="entry name" value="P-loop containing nucleoside triphosphate hydrolases"/>
    <property type="match status" value="1"/>
</dbReference>
<keyword evidence="1" id="KW-0472">Membrane</keyword>
<proteinExistence type="predicted"/>
<evidence type="ECO:0000256" key="1">
    <source>
        <dbReference type="SAM" id="Phobius"/>
    </source>
</evidence>
<sequence>MLKSQTRCQLANKRSLLWLMAASLVLYIFYRISQHGTPATHQGRELTGNKTGVSMTYASVIGEEVHIEQVTNATNVETPVPSKVYTLSEEEIIKESDTESNEKVSGLINNMSKDIVEDELRANNDSVLEDQPHILLLSSKGRSGSSFLGGLLNAQLGTFYFYEPLYELSQWHLNSNKNTVEGLSQIFYCNISSHLTRGAIASRYRTIIKNSYLDHCGGRDSCMKNLNAACRKQPIRVIKTIRTRVSWLTALLEDSSLNFKVIHLVRDPRATLLSQWKLGWKTSAGKSCKDIGEDLINGQILKDTYPGRYLAVRYEDICAEPNIMAKIIYSFLGHTNLPPTVVRYLHETTSGSIHGKPYSTIRNTQKIQQIWREKISHNQLLEIEEKCSDVIHSIGFNVFGTMENCRNLSMPLYANQSLVKYFTYQLETQESPR</sequence>
<organism evidence="3 4">
    <name type="scientific">Meganyctiphanes norvegica</name>
    <name type="common">Northern krill</name>
    <name type="synonym">Thysanopoda norvegica</name>
    <dbReference type="NCBI Taxonomy" id="48144"/>
    <lineage>
        <taxon>Eukaryota</taxon>
        <taxon>Metazoa</taxon>
        <taxon>Ecdysozoa</taxon>
        <taxon>Arthropoda</taxon>
        <taxon>Crustacea</taxon>
        <taxon>Multicrustacea</taxon>
        <taxon>Malacostraca</taxon>
        <taxon>Eumalacostraca</taxon>
        <taxon>Eucarida</taxon>
        <taxon>Euphausiacea</taxon>
        <taxon>Euphausiidae</taxon>
        <taxon>Meganyctiphanes</taxon>
    </lineage>
</organism>
<dbReference type="AlphaFoldDB" id="A0AAV2QSK7"/>
<dbReference type="InterPro" id="IPR000863">
    <property type="entry name" value="Sulfotransferase_dom"/>
</dbReference>
<evidence type="ECO:0000313" key="3">
    <source>
        <dbReference type="EMBL" id="CAL4099769.1"/>
    </source>
</evidence>
<gene>
    <name evidence="3" type="ORF">MNOR_LOCUS16614</name>
</gene>
<dbReference type="Gene3D" id="3.40.50.300">
    <property type="entry name" value="P-loop containing nucleotide triphosphate hydrolases"/>
    <property type="match status" value="1"/>
</dbReference>
<dbReference type="InterPro" id="IPR027417">
    <property type="entry name" value="P-loop_NTPase"/>
</dbReference>
<dbReference type="GO" id="GO:0006044">
    <property type="term" value="P:N-acetylglucosamine metabolic process"/>
    <property type="evidence" value="ECO:0007669"/>
    <property type="project" value="TreeGrafter"/>
</dbReference>
<keyword evidence="1" id="KW-0812">Transmembrane</keyword>
<accession>A0AAV2QSK7</accession>